<evidence type="ECO:0000313" key="2">
    <source>
        <dbReference type="Proteomes" id="UP000199119"/>
    </source>
</evidence>
<sequence>MSLHAVGAENIALVQEHLPSIQAALIRDGGAFVHADVLAGSCQFDFTRVPLQYFLRGVYVTHGDKDDVVAKTWDGLEGDDEARLSADSFKQAVADVINRSLSRQVRMLMLRGDLKSPDGGEALSLEGGGRGRAEDYLAAIREVLTARGIAAEPRAMLGVEVQSIRRCTWVSASSSTRVGRMLLSDVAFTAKARFGGLWLAGMALSFGDGVVAEKPRGSLSIKRQMLLRGVGAEAFA</sequence>
<organism evidence="1 2">
    <name type="scientific">Paracidovorax wautersii</name>
    <dbReference type="NCBI Taxonomy" id="1177982"/>
    <lineage>
        <taxon>Bacteria</taxon>
        <taxon>Pseudomonadati</taxon>
        <taxon>Pseudomonadota</taxon>
        <taxon>Betaproteobacteria</taxon>
        <taxon>Burkholderiales</taxon>
        <taxon>Comamonadaceae</taxon>
        <taxon>Paracidovorax</taxon>
    </lineage>
</organism>
<dbReference type="EMBL" id="FONX01000033">
    <property type="protein sequence ID" value="SFF33116.1"/>
    <property type="molecule type" value="Genomic_DNA"/>
</dbReference>
<gene>
    <name evidence="1" type="ORF">SAMN04489711_1337</name>
</gene>
<dbReference type="Proteomes" id="UP000199119">
    <property type="component" value="Unassembled WGS sequence"/>
</dbReference>
<proteinExistence type="predicted"/>
<dbReference type="RefSeq" id="WP_092942658.1">
    <property type="nucleotide sequence ID" value="NZ_FONX01000033.1"/>
</dbReference>
<protein>
    <submittedName>
        <fullName evidence="1">Uncharacterized protein</fullName>
    </submittedName>
</protein>
<name>A0A1I2HWW4_9BURK</name>
<dbReference type="STRING" id="1177982.SAMN04489711_1337"/>
<keyword evidence="2" id="KW-1185">Reference proteome</keyword>
<reference evidence="2" key="1">
    <citation type="submission" date="2016-10" db="EMBL/GenBank/DDBJ databases">
        <authorList>
            <person name="Varghese N."/>
            <person name="Submissions S."/>
        </authorList>
    </citation>
    <scope>NUCLEOTIDE SEQUENCE [LARGE SCALE GENOMIC DNA]</scope>
    <source>
        <strain evidence="2">DSM 27981</strain>
    </source>
</reference>
<accession>A0A1I2HWW4</accession>
<dbReference type="AlphaFoldDB" id="A0A1I2HWW4"/>
<evidence type="ECO:0000313" key="1">
    <source>
        <dbReference type="EMBL" id="SFF33116.1"/>
    </source>
</evidence>